<evidence type="ECO:0000256" key="4">
    <source>
        <dbReference type="ARBA" id="ARBA00022679"/>
    </source>
</evidence>
<reference evidence="13 14" key="1">
    <citation type="submission" date="2018-10" db="EMBL/GenBank/DDBJ databases">
        <title>Parasedimentitalea marina sp. nov., a psychrophilic bacterium isolated from deep seawater of the New Britain Trench.</title>
        <authorList>
            <person name="Cao J."/>
        </authorList>
    </citation>
    <scope>NUCLEOTIDE SEQUENCE [LARGE SCALE GENOMIC DNA]</scope>
    <source>
        <strain evidence="13 14">W43</strain>
    </source>
</reference>
<keyword evidence="5" id="KW-0547">Nucleotide-binding</keyword>
<keyword evidence="14" id="KW-1185">Reference proteome</keyword>
<keyword evidence="10" id="KW-1133">Transmembrane helix</keyword>
<keyword evidence="4" id="KW-0808">Transferase</keyword>
<gene>
    <name evidence="13" type="ORF">EBB79_13130</name>
</gene>
<dbReference type="InterPro" id="IPR011006">
    <property type="entry name" value="CheY-like_superfamily"/>
</dbReference>
<dbReference type="PRINTS" id="PR00344">
    <property type="entry name" value="BCTRLSENSOR"/>
</dbReference>
<evidence type="ECO:0000256" key="2">
    <source>
        <dbReference type="ARBA" id="ARBA00012438"/>
    </source>
</evidence>
<dbReference type="PROSITE" id="PS50110">
    <property type="entry name" value="RESPONSE_REGULATORY"/>
    <property type="match status" value="1"/>
</dbReference>
<dbReference type="SUPFAM" id="SSF47384">
    <property type="entry name" value="Homodimeric domain of signal transducing histidine kinase"/>
    <property type="match status" value="1"/>
</dbReference>
<sequence>MAVTFLKRKSIFFRSVFLVIVPIALLATVSILIILYFDSSRRIENSKESFSNDNELIAKTIQNQLWSLDRDSVAETVRNLVAIDSYAWIEVRDQAGFNLIVGEAIEEDGLLVNELPLRSPDAHSSEDFGMIRFGRRIQENSLTQPRLLLQEVSILAVGILAVGALILALIWREFIRPMAEISHQIRSTRGRINELYVSVDDPPHEIAILLDSFNGLRENYITEEKRAGDAQIRLQNAVRITGLASCIVNPESREIVSFDENFSDLHGVGHQGENTEQIATLWEGVIKVSCMTLENFHERGGNAQYEEVIEIETEKFETRKLRRAFQVRWTDESETAIVDVVVQDVSRINFLEEKLRQTQKMELVGNLAGGIAHDFNNILAVIMFQLEFLQEIIEDATHLKEIDVVLEAAERGADLTQNMLSFSHAEDVQVKSVNYHDVANSILRWVRRVLPDNIEVFDDIPSSIWRISADESIAVTTLLNLIINARDAMDDGGRITISARNICVGTADRELVDQGISPGEYVSVSVQDTGSGIPKSKIAKIFDPFFTTKSAGVGTGLGLAMVMSFTKQFGGHVTVNSVVNEGTTFTLYYRVFHSERNAERRNQEVVEKGRASTRSILLVEDEPVLLAKMATFLTQSGFEVLIAKSGDEAAEIFSKSQKFDLLITDVAMPGNLQGHELFKHAKSLDPDLKGIFTSGHSNFPTDLSPSWDSCTSFLRKPFRRKALLSAVAEVSGDVDKSGSQMMKIHPS</sequence>
<dbReference type="SUPFAM" id="SSF55874">
    <property type="entry name" value="ATPase domain of HSP90 chaperone/DNA topoisomerase II/histidine kinase"/>
    <property type="match status" value="1"/>
</dbReference>
<evidence type="ECO:0000256" key="7">
    <source>
        <dbReference type="ARBA" id="ARBA00022840"/>
    </source>
</evidence>
<dbReference type="InterPro" id="IPR001789">
    <property type="entry name" value="Sig_transdc_resp-reg_receiver"/>
</dbReference>
<organism evidence="13 14">
    <name type="scientific">Parasedimentitalea marina</name>
    <dbReference type="NCBI Taxonomy" id="2483033"/>
    <lineage>
        <taxon>Bacteria</taxon>
        <taxon>Pseudomonadati</taxon>
        <taxon>Pseudomonadota</taxon>
        <taxon>Alphaproteobacteria</taxon>
        <taxon>Rhodobacterales</taxon>
        <taxon>Paracoccaceae</taxon>
        <taxon>Parasedimentitalea</taxon>
    </lineage>
</organism>
<dbReference type="PANTHER" id="PTHR43065">
    <property type="entry name" value="SENSOR HISTIDINE KINASE"/>
    <property type="match status" value="1"/>
</dbReference>
<keyword evidence="10" id="KW-0472">Membrane</keyword>
<dbReference type="InterPro" id="IPR003594">
    <property type="entry name" value="HATPase_dom"/>
</dbReference>
<dbReference type="KEGG" id="sedi:EBB79_13130"/>
<dbReference type="Proteomes" id="UP000283063">
    <property type="component" value="Chromosome"/>
</dbReference>
<dbReference type="SMART" id="SM00387">
    <property type="entry name" value="HATPase_c"/>
    <property type="match status" value="1"/>
</dbReference>
<dbReference type="GO" id="GO:0005524">
    <property type="term" value="F:ATP binding"/>
    <property type="evidence" value="ECO:0007669"/>
    <property type="project" value="UniProtKB-KW"/>
</dbReference>
<proteinExistence type="predicted"/>
<dbReference type="PROSITE" id="PS50109">
    <property type="entry name" value="HIS_KIN"/>
    <property type="match status" value="1"/>
</dbReference>
<feature type="modified residue" description="4-aspartylphosphate" evidence="9">
    <location>
        <position position="665"/>
    </location>
</feature>
<dbReference type="InterPro" id="IPR004358">
    <property type="entry name" value="Sig_transdc_His_kin-like_C"/>
</dbReference>
<dbReference type="SMART" id="SM00448">
    <property type="entry name" value="REC"/>
    <property type="match status" value="1"/>
</dbReference>
<evidence type="ECO:0000256" key="3">
    <source>
        <dbReference type="ARBA" id="ARBA00022553"/>
    </source>
</evidence>
<dbReference type="Pfam" id="PF00072">
    <property type="entry name" value="Response_reg"/>
    <property type="match status" value="1"/>
</dbReference>
<dbReference type="Gene3D" id="3.40.50.2300">
    <property type="match status" value="1"/>
</dbReference>
<dbReference type="Gene3D" id="1.10.287.130">
    <property type="match status" value="1"/>
</dbReference>
<feature type="domain" description="Histidine kinase" evidence="11">
    <location>
        <begin position="370"/>
        <end position="593"/>
    </location>
</feature>
<evidence type="ECO:0000313" key="13">
    <source>
        <dbReference type="EMBL" id="AZV78721.1"/>
    </source>
</evidence>
<dbReference type="Pfam" id="PF02518">
    <property type="entry name" value="HATPase_c"/>
    <property type="match status" value="1"/>
</dbReference>
<dbReference type="GO" id="GO:0000155">
    <property type="term" value="F:phosphorelay sensor kinase activity"/>
    <property type="evidence" value="ECO:0007669"/>
    <property type="project" value="InterPro"/>
</dbReference>
<dbReference type="InterPro" id="IPR005467">
    <property type="entry name" value="His_kinase_dom"/>
</dbReference>
<evidence type="ECO:0000259" key="11">
    <source>
        <dbReference type="PROSITE" id="PS50109"/>
    </source>
</evidence>
<dbReference type="SMART" id="SM00388">
    <property type="entry name" value="HisKA"/>
    <property type="match status" value="1"/>
</dbReference>
<keyword evidence="8" id="KW-0902">Two-component regulatory system</keyword>
<feature type="transmembrane region" description="Helical" evidence="10">
    <location>
        <begin position="152"/>
        <end position="171"/>
    </location>
</feature>
<dbReference type="AlphaFoldDB" id="A0A3T0N408"/>
<evidence type="ECO:0000256" key="6">
    <source>
        <dbReference type="ARBA" id="ARBA00022777"/>
    </source>
</evidence>
<evidence type="ECO:0000313" key="14">
    <source>
        <dbReference type="Proteomes" id="UP000283063"/>
    </source>
</evidence>
<keyword evidence="7" id="KW-0067">ATP-binding</keyword>
<dbReference type="SUPFAM" id="SSF52172">
    <property type="entry name" value="CheY-like"/>
    <property type="match status" value="1"/>
</dbReference>
<keyword evidence="3 9" id="KW-0597">Phosphoprotein</keyword>
<feature type="domain" description="Response regulatory" evidence="12">
    <location>
        <begin position="615"/>
        <end position="731"/>
    </location>
</feature>
<protein>
    <recommendedName>
        <fullName evidence="2">histidine kinase</fullName>
        <ecNumber evidence="2">2.7.13.3</ecNumber>
    </recommendedName>
</protein>
<keyword evidence="6 13" id="KW-0418">Kinase</keyword>
<accession>A0A3T0N408</accession>
<keyword evidence="10" id="KW-0812">Transmembrane</keyword>
<evidence type="ECO:0000256" key="9">
    <source>
        <dbReference type="PROSITE-ProRule" id="PRU00169"/>
    </source>
</evidence>
<dbReference type="InterPro" id="IPR003661">
    <property type="entry name" value="HisK_dim/P_dom"/>
</dbReference>
<feature type="transmembrane region" description="Helical" evidence="10">
    <location>
        <begin position="12"/>
        <end position="37"/>
    </location>
</feature>
<evidence type="ECO:0000256" key="10">
    <source>
        <dbReference type="SAM" id="Phobius"/>
    </source>
</evidence>
<dbReference type="Gene3D" id="3.30.565.10">
    <property type="entry name" value="Histidine kinase-like ATPase, C-terminal domain"/>
    <property type="match status" value="1"/>
</dbReference>
<comment type="catalytic activity">
    <reaction evidence="1">
        <text>ATP + protein L-histidine = ADP + protein N-phospho-L-histidine.</text>
        <dbReference type="EC" id="2.7.13.3"/>
    </reaction>
</comment>
<evidence type="ECO:0000259" key="12">
    <source>
        <dbReference type="PROSITE" id="PS50110"/>
    </source>
</evidence>
<dbReference type="PANTHER" id="PTHR43065:SF46">
    <property type="entry name" value="C4-DICARBOXYLATE TRANSPORT SENSOR PROTEIN DCTB"/>
    <property type="match status" value="1"/>
</dbReference>
<evidence type="ECO:0000256" key="5">
    <source>
        <dbReference type="ARBA" id="ARBA00022741"/>
    </source>
</evidence>
<name>A0A3T0N408_9RHOB</name>
<evidence type="ECO:0000256" key="1">
    <source>
        <dbReference type="ARBA" id="ARBA00000085"/>
    </source>
</evidence>
<dbReference type="InterPro" id="IPR036097">
    <property type="entry name" value="HisK_dim/P_sf"/>
</dbReference>
<dbReference type="Pfam" id="PF00512">
    <property type="entry name" value="HisKA"/>
    <property type="match status" value="1"/>
</dbReference>
<evidence type="ECO:0000256" key="8">
    <source>
        <dbReference type="ARBA" id="ARBA00023012"/>
    </source>
</evidence>
<dbReference type="EMBL" id="CP033219">
    <property type="protein sequence ID" value="AZV78721.1"/>
    <property type="molecule type" value="Genomic_DNA"/>
</dbReference>
<dbReference type="InterPro" id="IPR036890">
    <property type="entry name" value="HATPase_C_sf"/>
</dbReference>
<dbReference type="EC" id="2.7.13.3" evidence="2"/>
<dbReference type="CDD" id="cd00082">
    <property type="entry name" value="HisKA"/>
    <property type="match status" value="1"/>
</dbReference>